<proteinExistence type="predicted"/>
<dbReference type="OrthoDB" id="2402380at2759"/>
<protein>
    <submittedName>
        <fullName evidence="2">8523_t:CDS:1</fullName>
    </submittedName>
</protein>
<sequence length="127" mass="13883">LGAINGLANNNALRAINVNQFRGGALQIRNTVSANNNAIATPLPVSTQSTSQRREGQLLRPSQLEPGEIYRGPDLRLNDQEWFRMNETTDRLSALAGPSTLQSLIDTITKGVVHKFSSFLPKKNKGN</sequence>
<accession>A0A9N9IPY0</accession>
<comment type="caution">
    <text evidence="2">The sequence shown here is derived from an EMBL/GenBank/DDBJ whole genome shotgun (WGS) entry which is preliminary data.</text>
</comment>
<evidence type="ECO:0000313" key="3">
    <source>
        <dbReference type="Proteomes" id="UP000789396"/>
    </source>
</evidence>
<keyword evidence="3" id="KW-1185">Reference proteome</keyword>
<feature type="non-terminal residue" evidence="2">
    <location>
        <position position="1"/>
    </location>
</feature>
<dbReference type="EMBL" id="CAJVPZ010033233">
    <property type="protein sequence ID" value="CAG8743828.1"/>
    <property type="molecule type" value="Genomic_DNA"/>
</dbReference>
<feature type="compositionally biased region" description="Polar residues" evidence="1">
    <location>
        <begin position="42"/>
        <end position="51"/>
    </location>
</feature>
<evidence type="ECO:0000313" key="2">
    <source>
        <dbReference type="EMBL" id="CAG8743828.1"/>
    </source>
</evidence>
<feature type="non-terminal residue" evidence="2">
    <location>
        <position position="127"/>
    </location>
</feature>
<gene>
    <name evidence="2" type="ORF">RFULGI_LOCUS13083</name>
</gene>
<dbReference type="AlphaFoldDB" id="A0A9N9IPY0"/>
<dbReference type="Proteomes" id="UP000789396">
    <property type="component" value="Unassembled WGS sequence"/>
</dbReference>
<name>A0A9N9IPY0_9GLOM</name>
<evidence type="ECO:0000256" key="1">
    <source>
        <dbReference type="SAM" id="MobiDB-lite"/>
    </source>
</evidence>
<organism evidence="2 3">
    <name type="scientific">Racocetra fulgida</name>
    <dbReference type="NCBI Taxonomy" id="60492"/>
    <lineage>
        <taxon>Eukaryota</taxon>
        <taxon>Fungi</taxon>
        <taxon>Fungi incertae sedis</taxon>
        <taxon>Mucoromycota</taxon>
        <taxon>Glomeromycotina</taxon>
        <taxon>Glomeromycetes</taxon>
        <taxon>Diversisporales</taxon>
        <taxon>Gigasporaceae</taxon>
        <taxon>Racocetra</taxon>
    </lineage>
</organism>
<feature type="region of interest" description="Disordered" evidence="1">
    <location>
        <begin position="42"/>
        <end position="71"/>
    </location>
</feature>
<reference evidence="2" key="1">
    <citation type="submission" date="2021-06" db="EMBL/GenBank/DDBJ databases">
        <authorList>
            <person name="Kallberg Y."/>
            <person name="Tangrot J."/>
            <person name="Rosling A."/>
        </authorList>
    </citation>
    <scope>NUCLEOTIDE SEQUENCE</scope>
    <source>
        <strain evidence="2">IN212</strain>
    </source>
</reference>